<feature type="domain" description="Receptor ligand binding region" evidence="9">
    <location>
        <begin position="284"/>
        <end position="662"/>
    </location>
</feature>
<dbReference type="SUPFAM" id="SSF53822">
    <property type="entry name" value="Periplasmic binding protein-like I"/>
    <property type="match status" value="1"/>
</dbReference>
<evidence type="ECO:0000313" key="10">
    <source>
        <dbReference type="EMBL" id="KAK3253218.1"/>
    </source>
</evidence>
<evidence type="ECO:0000256" key="6">
    <source>
        <dbReference type="ARBA" id="ARBA00023180"/>
    </source>
</evidence>
<evidence type="ECO:0000313" key="11">
    <source>
        <dbReference type="Proteomes" id="UP001190700"/>
    </source>
</evidence>
<keyword evidence="5" id="KW-0675">Receptor</keyword>
<dbReference type="Pfam" id="PF01094">
    <property type="entry name" value="ANF_receptor"/>
    <property type="match status" value="1"/>
</dbReference>
<dbReference type="InterPro" id="IPR000337">
    <property type="entry name" value="GPCR_3"/>
</dbReference>
<evidence type="ECO:0000256" key="8">
    <source>
        <dbReference type="SAM" id="SignalP"/>
    </source>
</evidence>
<feature type="non-terminal residue" evidence="10">
    <location>
        <position position="709"/>
    </location>
</feature>
<evidence type="ECO:0000256" key="5">
    <source>
        <dbReference type="ARBA" id="ARBA00023170"/>
    </source>
</evidence>
<accession>A0AAE0CF40</accession>
<keyword evidence="4" id="KW-0472">Membrane</keyword>
<evidence type="ECO:0000256" key="3">
    <source>
        <dbReference type="ARBA" id="ARBA00022989"/>
    </source>
</evidence>
<dbReference type="InterPro" id="IPR050726">
    <property type="entry name" value="mGluR"/>
</dbReference>
<comment type="subcellular location">
    <subcellularLocation>
        <location evidence="1">Membrane</location>
        <topology evidence="1">Multi-pass membrane protein</topology>
    </subcellularLocation>
</comment>
<dbReference type="EMBL" id="LGRX02024944">
    <property type="protein sequence ID" value="KAK3253218.1"/>
    <property type="molecule type" value="Genomic_DNA"/>
</dbReference>
<feature type="signal peptide" evidence="8">
    <location>
        <begin position="1"/>
        <end position="21"/>
    </location>
</feature>
<dbReference type="Proteomes" id="UP001190700">
    <property type="component" value="Unassembled WGS sequence"/>
</dbReference>
<evidence type="ECO:0000259" key="9">
    <source>
        <dbReference type="Pfam" id="PF01094"/>
    </source>
</evidence>
<sequence length="709" mass="76123">MRLLSGSLKFILLLLGHAAAAEHLAGHPELGSELTSSKLCHMQCQSARSKTDKDSGVVDALKALIDHLDSHFSDNNSVLTTLDNVSIEVAPLYKLRITMPAEDAARKTNGLAGASFEGFVVDAGKLGMHVVDVQQVRTNASHTTQVLPQRQRKTSKVDPAPEPLGRAAELDRGVDVQAVEVSVDSGMFSPDSLNGLADGAPSSGEIYSLGAPHVANNNGIQTPKHQSPKNYEELSSAELHQPRSLLADNAYRGMAQPTHSMSVLLGCALNLFFQGQIDYYTPHALAAFDMAIKEINAAEDLLPNVHLQFSFVDDKCDKATANDAAFNFLRLGVDAVLGTACSSTSLEMQDMLPYGSVPQVSFFATSTSFSPSLDGDGKDPYPYFMRTIASDTYQARAMADLVHFYGWKYVVTVAIEDDYGLSGISAFHDNAAALGIAITAKLTYAASTSDFSEVVRGLQKARCYIIVTFGFSSETGRLMEQAYASGVGGAGYVWIGSEATASANTWEAMSSDLSEEARNDIMRGFLALTPSINKTTPEYLGFVERWASQPATVNDETGECSEEVDALGAPIWKRYDVDEDLTTYDACVGMNFSKTEHQGDNIQAAAFGMYDATYVVGRALHELLQNQSREAVVGEELRDAMLAQAFLGVSGPVAFDSAGDRSVGLVYEVVNHAGNSGLRGVALWSVEQGYEKCGADSGAGDCWPVQWST</sequence>
<dbReference type="PRINTS" id="PR00248">
    <property type="entry name" value="GPCRMGR"/>
</dbReference>
<keyword evidence="3" id="KW-1133">Transmembrane helix</keyword>
<keyword evidence="2" id="KW-0812">Transmembrane</keyword>
<dbReference type="AlphaFoldDB" id="A0AAE0CF40"/>
<keyword evidence="6" id="KW-0325">Glycoprotein</keyword>
<evidence type="ECO:0000256" key="1">
    <source>
        <dbReference type="ARBA" id="ARBA00004141"/>
    </source>
</evidence>
<evidence type="ECO:0000256" key="7">
    <source>
        <dbReference type="SAM" id="MobiDB-lite"/>
    </source>
</evidence>
<feature type="region of interest" description="Disordered" evidence="7">
    <location>
        <begin position="141"/>
        <end position="166"/>
    </location>
</feature>
<comment type="caution">
    <text evidence="10">The sequence shown here is derived from an EMBL/GenBank/DDBJ whole genome shotgun (WGS) entry which is preliminary data.</text>
</comment>
<organism evidence="10 11">
    <name type="scientific">Cymbomonas tetramitiformis</name>
    <dbReference type="NCBI Taxonomy" id="36881"/>
    <lineage>
        <taxon>Eukaryota</taxon>
        <taxon>Viridiplantae</taxon>
        <taxon>Chlorophyta</taxon>
        <taxon>Pyramimonadophyceae</taxon>
        <taxon>Pyramimonadales</taxon>
        <taxon>Pyramimonadaceae</taxon>
        <taxon>Cymbomonas</taxon>
    </lineage>
</organism>
<dbReference type="InterPro" id="IPR001828">
    <property type="entry name" value="ANF_lig-bd_rcpt"/>
</dbReference>
<gene>
    <name evidence="10" type="ORF">CYMTET_37519</name>
</gene>
<feature type="chain" id="PRO_5042064452" description="Receptor ligand binding region domain-containing protein" evidence="8">
    <location>
        <begin position="22"/>
        <end position="709"/>
    </location>
</feature>
<evidence type="ECO:0000256" key="2">
    <source>
        <dbReference type="ARBA" id="ARBA00022692"/>
    </source>
</evidence>
<protein>
    <recommendedName>
        <fullName evidence="9">Receptor ligand binding region domain-containing protein</fullName>
    </recommendedName>
</protein>
<dbReference type="InterPro" id="IPR028082">
    <property type="entry name" value="Peripla_BP_I"/>
</dbReference>
<dbReference type="PANTHER" id="PTHR24060">
    <property type="entry name" value="METABOTROPIC GLUTAMATE RECEPTOR"/>
    <property type="match status" value="1"/>
</dbReference>
<dbReference type="GO" id="GO:0016020">
    <property type="term" value="C:membrane"/>
    <property type="evidence" value="ECO:0007669"/>
    <property type="project" value="UniProtKB-SubCell"/>
</dbReference>
<keyword evidence="11" id="KW-1185">Reference proteome</keyword>
<evidence type="ECO:0000256" key="4">
    <source>
        <dbReference type="ARBA" id="ARBA00023136"/>
    </source>
</evidence>
<name>A0AAE0CF40_9CHLO</name>
<proteinExistence type="predicted"/>
<keyword evidence="8" id="KW-0732">Signal</keyword>
<dbReference type="Gene3D" id="3.40.50.2300">
    <property type="match status" value="3"/>
</dbReference>
<dbReference type="GO" id="GO:0004930">
    <property type="term" value="F:G protein-coupled receptor activity"/>
    <property type="evidence" value="ECO:0007669"/>
    <property type="project" value="InterPro"/>
</dbReference>
<reference evidence="10 11" key="1">
    <citation type="journal article" date="2015" name="Genome Biol. Evol.">
        <title>Comparative Genomics of a Bacterivorous Green Alga Reveals Evolutionary Causalities and Consequences of Phago-Mixotrophic Mode of Nutrition.</title>
        <authorList>
            <person name="Burns J.A."/>
            <person name="Paasch A."/>
            <person name="Narechania A."/>
            <person name="Kim E."/>
        </authorList>
    </citation>
    <scope>NUCLEOTIDE SEQUENCE [LARGE SCALE GENOMIC DNA]</scope>
    <source>
        <strain evidence="10 11">PLY_AMNH</strain>
    </source>
</reference>